<dbReference type="AlphaFoldDB" id="M3K7Z3"/>
<evidence type="ECO:0000256" key="3">
    <source>
        <dbReference type="ARBA" id="ARBA00022487"/>
    </source>
</evidence>
<reference evidence="8 9" key="1">
    <citation type="submission" date="2013-02" db="EMBL/GenBank/DDBJ databases">
        <title>Genome sequence of Candida maltosa Xu316, a potential industrial strain for xylitol and ethanol production.</title>
        <authorList>
            <person name="Yu J."/>
            <person name="Wang Q."/>
            <person name="Geng X."/>
            <person name="Bao W."/>
            <person name="He P."/>
            <person name="Cai J."/>
        </authorList>
    </citation>
    <scope>NUCLEOTIDE SEQUENCE [LARGE SCALE GENOMIC DNA]</scope>
    <source>
        <strain evidence="9">Xu316</strain>
    </source>
</reference>
<dbReference type="eggNOG" id="KOG2564">
    <property type="taxonomic scope" value="Eukaryota"/>
</dbReference>
<dbReference type="Pfam" id="PF00561">
    <property type="entry name" value="Abhydrolase_1"/>
    <property type="match status" value="1"/>
</dbReference>
<comment type="function">
    <text evidence="6">Demethylates proteins that have been reversibly carboxymethylated.</text>
</comment>
<proteinExistence type="inferred from homology"/>
<dbReference type="PANTHER" id="PTHR14189">
    <property type="entry name" value="PROTEIN PHOSPHATASE METHYLESTERASE-1 RELATED"/>
    <property type="match status" value="1"/>
</dbReference>
<dbReference type="PIRSF" id="PIRSF022950">
    <property type="entry name" value="PPase_methylesterase_euk"/>
    <property type="match status" value="1"/>
</dbReference>
<feature type="domain" description="AB hydrolase-1" evidence="7">
    <location>
        <begin position="89"/>
        <end position="301"/>
    </location>
</feature>
<keyword evidence="4 6" id="KW-0378">Hydrolase</keyword>
<dbReference type="InterPro" id="IPR000073">
    <property type="entry name" value="AB_hydrolase_1"/>
</dbReference>
<sequence>MSELHKTFLKRIKEQESALGLSGLANDDSFMAPPTKSVPITPKQQTPEDGKILQDFQEFKSKTFTEEFYETEQGDKFKTYYRPSATSGPVVFCQHGAGSSSMTFANLVKHIKDESLGIFLFDMRGHGESKASDDFSIDVLVEDTHFVLETFIKKYQPTSIFLLGHSLGGAISAKYANVHTNDLIKGLILLDIVEEAAVQSLNAMPSFISKRPRQFPSISRAIQWHMNFLLFNQESTKLSIPDLFNKDLKWITDLNVTRPYWDSWFTGLSDNFMNFKGAKLLILSTHESLDKRLMIGQMQGKFQLVIISSESLHSKNL</sequence>
<keyword evidence="3 6" id="KW-0719">Serine esterase</keyword>
<evidence type="ECO:0000256" key="5">
    <source>
        <dbReference type="ARBA" id="ARBA00049203"/>
    </source>
</evidence>
<dbReference type="OrthoDB" id="194865at2759"/>
<evidence type="ECO:0000313" key="8">
    <source>
        <dbReference type="EMBL" id="EMG50979.1"/>
    </source>
</evidence>
<name>M3K7Z3_CANMX</name>
<evidence type="ECO:0000256" key="1">
    <source>
        <dbReference type="ARBA" id="ARBA00008645"/>
    </source>
</evidence>
<dbReference type="InterPro" id="IPR016812">
    <property type="entry name" value="PPase_methylesterase_euk"/>
</dbReference>
<protein>
    <recommendedName>
        <fullName evidence="2 6">Protein phosphatase methylesterase 1</fullName>
        <shortName evidence="6">PME-1</shortName>
        <ecNumber evidence="6">3.1.1.-</ecNumber>
    </recommendedName>
</protein>
<dbReference type="Proteomes" id="UP000011777">
    <property type="component" value="Unassembled WGS sequence"/>
</dbReference>
<evidence type="ECO:0000256" key="6">
    <source>
        <dbReference type="PIRNR" id="PIRNR022950"/>
    </source>
</evidence>
<dbReference type="OMA" id="QGKFQTC"/>
<dbReference type="EC" id="3.1.1.-" evidence="6"/>
<evidence type="ECO:0000256" key="2">
    <source>
        <dbReference type="ARBA" id="ARBA00020672"/>
    </source>
</evidence>
<dbReference type="PANTHER" id="PTHR14189:SF0">
    <property type="entry name" value="PROTEIN PHOSPHATASE METHYLESTERASE 1"/>
    <property type="match status" value="1"/>
</dbReference>
<evidence type="ECO:0000259" key="7">
    <source>
        <dbReference type="Pfam" id="PF00561"/>
    </source>
</evidence>
<gene>
    <name evidence="8" type="ORF">G210_5502</name>
</gene>
<comment type="caution">
    <text evidence="8">The sequence shown here is derived from an EMBL/GenBank/DDBJ whole genome shotgun (WGS) entry which is preliminary data.</text>
</comment>
<dbReference type="InterPro" id="IPR029058">
    <property type="entry name" value="AB_hydrolase_fold"/>
</dbReference>
<evidence type="ECO:0000313" key="9">
    <source>
        <dbReference type="Proteomes" id="UP000011777"/>
    </source>
</evidence>
<accession>M3K7Z3</accession>
<dbReference type="SUPFAM" id="SSF53474">
    <property type="entry name" value="alpha/beta-Hydrolases"/>
    <property type="match status" value="1"/>
</dbReference>
<comment type="catalytic activity">
    <reaction evidence="5">
        <text>[phosphatase 2A protein]-C-terminal L-leucine methyl ester + H2O = [phosphatase 2A protein]-C-terminal L-leucine + methanol + H(+)</text>
        <dbReference type="Rhea" id="RHEA:48548"/>
        <dbReference type="Rhea" id="RHEA-COMP:12134"/>
        <dbReference type="Rhea" id="RHEA-COMP:12135"/>
        <dbReference type="ChEBI" id="CHEBI:15377"/>
        <dbReference type="ChEBI" id="CHEBI:15378"/>
        <dbReference type="ChEBI" id="CHEBI:17790"/>
        <dbReference type="ChEBI" id="CHEBI:90516"/>
        <dbReference type="ChEBI" id="CHEBI:90517"/>
        <dbReference type="EC" id="3.1.1.89"/>
    </reaction>
</comment>
<dbReference type="HOGENOM" id="CLU_024818_3_1_1"/>
<keyword evidence="9" id="KW-1185">Reference proteome</keyword>
<dbReference type="GO" id="GO:0051723">
    <property type="term" value="F:protein methylesterase activity"/>
    <property type="evidence" value="ECO:0007669"/>
    <property type="project" value="UniProtKB-EC"/>
</dbReference>
<evidence type="ECO:0000256" key="4">
    <source>
        <dbReference type="ARBA" id="ARBA00022801"/>
    </source>
</evidence>
<dbReference type="EMBL" id="AOGT01000055">
    <property type="protein sequence ID" value="EMG50979.1"/>
    <property type="molecule type" value="Genomic_DNA"/>
</dbReference>
<comment type="similarity">
    <text evidence="1 6">Belongs to the AB hydrolase superfamily.</text>
</comment>
<organism evidence="8 9">
    <name type="scientific">Candida maltosa (strain Xu316)</name>
    <name type="common">Yeast</name>
    <dbReference type="NCBI Taxonomy" id="1245528"/>
    <lineage>
        <taxon>Eukaryota</taxon>
        <taxon>Fungi</taxon>
        <taxon>Dikarya</taxon>
        <taxon>Ascomycota</taxon>
        <taxon>Saccharomycotina</taxon>
        <taxon>Pichiomycetes</taxon>
        <taxon>Debaryomycetaceae</taxon>
        <taxon>Candida/Lodderomyces clade</taxon>
        <taxon>Candida</taxon>
    </lineage>
</organism>
<dbReference type="STRING" id="1245528.M3K7Z3"/>
<dbReference type="Gene3D" id="3.40.50.1820">
    <property type="entry name" value="alpha/beta hydrolase"/>
    <property type="match status" value="1"/>
</dbReference>